<dbReference type="InterPro" id="IPR019734">
    <property type="entry name" value="TPR_rpt"/>
</dbReference>
<evidence type="ECO:0000256" key="2">
    <source>
        <dbReference type="SAM" id="Phobius"/>
    </source>
</evidence>
<feature type="chain" id="PRO_5003604844" evidence="3">
    <location>
        <begin position="20"/>
        <end position="254"/>
    </location>
</feature>
<dbReference type="HOGENOM" id="CLU_1093686_0_0_10"/>
<name>H6L4P2_SAPGL</name>
<dbReference type="SMART" id="SM00028">
    <property type="entry name" value="TPR"/>
    <property type="match status" value="2"/>
</dbReference>
<dbReference type="KEGG" id="sgn:SGRA_1231"/>
<evidence type="ECO:0000313" key="5">
    <source>
        <dbReference type="Proteomes" id="UP000007519"/>
    </source>
</evidence>
<evidence type="ECO:0000313" key="4">
    <source>
        <dbReference type="EMBL" id="AFC23966.1"/>
    </source>
</evidence>
<keyword evidence="5" id="KW-1185">Reference proteome</keyword>
<keyword evidence="3" id="KW-0732">Signal</keyword>
<dbReference type="PROSITE" id="PS50005">
    <property type="entry name" value="TPR"/>
    <property type="match status" value="1"/>
</dbReference>
<feature type="transmembrane region" description="Helical" evidence="2">
    <location>
        <begin position="133"/>
        <end position="155"/>
    </location>
</feature>
<feature type="signal peptide" evidence="3">
    <location>
        <begin position="1"/>
        <end position="19"/>
    </location>
</feature>
<dbReference type="Gene3D" id="1.25.40.10">
    <property type="entry name" value="Tetratricopeptide repeat domain"/>
    <property type="match status" value="1"/>
</dbReference>
<keyword evidence="1" id="KW-0802">TPR repeat</keyword>
<proteinExistence type="predicted"/>
<keyword evidence="2" id="KW-0812">Transmembrane</keyword>
<evidence type="ECO:0000256" key="1">
    <source>
        <dbReference type="PROSITE-ProRule" id="PRU00339"/>
    </source>
</evidence>
<reference evidence="4 5" key="1">
    <citation type="journal article" date="2012" name="Stand. Genomic Sci.">
        <title>Complete genome sequencing and analysis of Saprospira grandis str. Lewin, a predatory marine bacterium.</title>
        <authorList>
            <person name="Saw J.H."/>
            <person name="Yuryev A."/>
            <person name="Kanbe M."/>
            <person name="Hou S."/>
            <person name="Young A.G."/>
            <person name="Aizawa S."/>
            <person name="Alam M."/>
        </authorList>
    </citation>
    <scope>NUCLEOTIDE SEQUENCE [LARGE SCALE GENOMIC DNA]</scope>
    <source>
        <strain evidence="4 5">Lewin</strain>
    </source>
</reference>
<dbReference type="Pfam" id="PF13181">
    <property type="entry name" value="TPR_8"/>
    <property type="match status" value="2"/>
</dbReference>
<dbReference type="OrthoDB" id="9776208at2"/>
<dbReference type="AlphaFoldDB" id="H6L4P2"/>
<feature type="transmembrane region" description="Helical" evidence="2">
    <location>
        <begin position="162"/>
        <end position="180"/>
    </location>
</feature>
<evidence type="ECO:0000256" key="3">
    <source>
        <dbReference type="SAM" id="SignalP"/>
    </source>
</evidence>
<dbReference type="STRING" id="984262.SGRA_1231"/>
<dbReference type="SUPFAM" id="SSF48452">
    <property type="entry name" value="TPR-like"/>
    <property type="match status" value="1"/>
</dbReference>
<dbReference type="RefSeq" id="WP_015691611.1">
    <property type="nucleotide sequence ID" value="NC_016940.1"/>
</dbReference>
<gene>
    <name evidence="4" type="ordered locus">SGRA_1231</name>
</gene>
<keyword evidence="2" id="KW-1133">Transmembrane helix</keyword>
<keyword evidence="2" id="KW-0472">Membrane</keyword>
<sequence length="254" mass="28520">MLRLFSLILLLAVAAPSWAQLPDSLAKQFAIGYAHYEKGDYEKALLAYQKAALPGYCSAELQNNLGLTYEKLGQYGPAVLAFERALFCQPQFGPAQANLKAISGKLSRPKAQEKSGFIFQTWDNMAAGLGSHFWAYSFLFFLFLAAGSLAYYLFVQQKKGKTWLLILLSLLLAFFSFMLSRRANYLQFNRQWAVVMSSEAAILDQPSIQGKEVELVGSGNKALILEEKEDWYYVRLPNAVQGWISAKLLEKVRS</sequence>
<protein>
    <submittedName>
        <fullName evidence="4">BatD protein, putative</fullName>
    </submittedName>
</protein>
<dbReference type="EMBL" id="CP002831">
    <property type="protein sequence ID" value="AFC23966.1"/>
    <property type="molecule type" value="Genomic_DNA"/>
</dbReference>
<organism evidence="4 5">
    <name type="scientific">Saprospira grandis (strain Lewin)</name>
    <dbReference type="NCBI Taxonomy" id="984262"/>
    <lineage>
        <taxon>Bacteria</taxon>
        <taxon>Pseudomonadati</taxon>
        <taxon>Bacteroidota</taxon>
        <taxon>Saprospiria</taxon>
        <taxon>Saprospirales</taxon>
        <taxon>Saprospiraceae</taxon>
        <taxon>Saprospira</taxon>
    </lineage>
</organism>
<accession>H6L4P2</accession>
<dbReference type="InterPro" id="IPR011990">
    <property type="entry name" value="TPR-like_helical_dom_sf"/>
</dbReference>
<dbReference type="Gene3D" id="2.30.30.40">
    <property type="entry name" value="SH3 Domains"/>
    <property type="match status" value="1"/>
</dbReference>
<feature type="repeat" description="TPR" evidence="1">
    <location>
        <begin position="59"/>
        <end position="92"/>
    </location>
</feature>
<dbReference type="Proteomes" id="UP000007519">
    <property type="component" value="Chromosome"/>
</dbReference>
<dbReference type="eggNOG" id="COG0457">
    <property type="taxonomic scope" value="Bacteria"/>
</dbReference>